<accession>A0ABQ4PZ56</accession>
<feature type="transmembrane region" description="Helical" evidence="6">
    <location>
        <begin position="134"/>
        <end position="155"/>
    </location>
</feature>
<feature type="domain" description="Rhodanese" evidence="7">
    <location>
        <begin position="217"/>
        <end position="307"/>
    </location>
</feature>
<dbReference type="PROSITE" id="PS50206">
    <property type="entry name" value="RHODANESE_3"/>
    <property type="match status" value="1"/>
</dbReference>
<evidence type="ECO:0000256" key="1">
    <source>
        <dbReference type="ARBA" id="ARBA00004651"/>
    </source>
</evidence>
<keyword evidence="3 6" id="KW-0812">Transmembrane</keyword>
<dbReference type="Proteomes" id="UP000887222">
    <property type="component" value="Unassembled WGS sequence"/>
</dbReference>
<dbReference type="Gene3D" id="3.40.250.10">
    <property type="entry name" value="Rhodanese-like domain"/>
    <property type="match status" value="1"/>
</dbReference>
<organism evidence="8 9">
    <name type="scientific">Noviherbaspirillum aridicola</name>
    <dbReference type="NCBI Taxonomy" id="2849687"/>
    <lineage>
        <taxon>Bacteria</taxon>
        <taxon>Pseudomonadati</taxon>
        <taxon>Pseudomonadota</taxon>
        <taxon>Betaproteobacteria</taxon>
        <taxon>Burkholderiales</taxon>
        <taxon>Oxalobacteraceae</taxon>
        <taxon>Noviherbaspirillum</taxon>
    </lineage>
</organism>
<dbReference type="PANTHER" id="PTHR42709:SF6">
    <property type="entry name" value="UNDECAPRENYL PHOSPHATE TRANSPORTER A"/>
    <property type="match status" value="1"/>
</dbReference>
<dbReference type="PANTHER" id="PTHR42709">
    <property type="entry name" value="ALKALINE PHOSPHATASE LIKE PROTEIN"/>
    <property type="match status" value="1"/>
</dbReference>
<keyword evidence="9" id="KW-1185">Reference proteome</keyword>
<sequence length="308" mass="33166">MTLLLQWIEHYGLAAVFLNVLLEQAGLPLPAYPTLVVAGSVADAGRLSTPLLVLVSVAAALTADLGWYYAGRRHGQKLMALLCRISLSPDSCIRQTRNLFNRWGPHALLAAKFIPGFASLAAALAGKSGIRLPVFLLFDGIGSLLWVGSAVLLGAGFSSDIAWLLHTLEQVGTGGLLLIVVVLASYGLARWWRRRRFARSLRAQRITVEELHGLLQQQEQPLVIDVRAPELQREGRIPGALLVAGKLSRGEAAAAQLAREVIVYCACPDEASAAQVARMLMKTGVGRVRPLLGGIDAWRQAGYPVEAD</sequence>
<evidence type="ECO:0000256" key="3">
    <source>
        <dbReference type="ARBA" id="ARBA00022692"/>
    </source>
</evidence>
<evidence type="ECO:0000256" key="4">
    <source>
        <dbReference type="ARBA" id="ARBA00022989"/>
    </source>
</evidence>
<dbReference type="RefSeq" id="WP_220806331.1">
    <property type="nucleotide sequence ID" value="NZ_BPMK01000001.1"/>
</dbReference>
<dbReference type="SUPFAM" id="SSF52821">
    <property type="entry name" value="Rhodanese/Cell cycle control phosphatase"/>
    <property type="match status" value="1"/>
</dbReference>
<evidence type="ECO:0000259" key="7">
    <source>
        <dbReference type="PROSITE" id="PS50206"/>
    </source>
</evidence>
<evidence type="ECO:0000256" key="2">
    <source>
        <dbReference type="ARBA" id="ARBA00022475"/>
    </source>
</evidence>
<comment type="subcellular location">
    <subcellularLocation>
        <location evidence="1">Cell membrane</location>
        <topology evidence="1">Multi-pass membrane protein</topology>
    </subcellularLocation>
</comment>
<feature type="transmembrane region" description="Helical" evidence="6">
    <location>
        <begin position="51"/>
        <end position="70"/>
    </location>
</feature>
<evidence type="ECO:0000313" key="8">
    <source>
        <dbReference type="EMBL" id="GIZ50144.1"/>
    </source>
</evidence>
<gene>
    <name evidence="8" type="ORF">NCCP691_01580</name>
</gene>
<feature type="transmembrane region" description="Helical" evidence="6">
    <location>
        <begin position="12"/>
        <end position="31"/>
    </location>
</feature>
<keyword evidence="4 6" id="KW-1133">Transmembrane helix</keyword>
<dbReference type="EMBL" id="BPMK01000001">
    <property type="protein sequence ID" value="GIZ50144.1"/>
    <property type="molecule type" value="Genomic_DNA"/>
</dbReference>
<feature type="transmembrane region" description="Helical" evidence="6">
    <location>
        <begin position="175"/>
        <end position="192"/>
    </location>
</feature>
<dbReference type="SMART" id="SM00450">
    <property type="entry name" value="RHOD"/>
    <property type="match status" value="1"/>
</dbReference>
<reference evidence="8 9" key="1">
    <citation type="journal article" date="2022" name="Int. J. Syst. Evol. Microbiol.">
        <title>Noviherbaspirillum aridicola sp. nov., isolated from an arid soil in Pakistan.</title>
        <authorList>
            <person name="Khan I.U."/>
            <person name="Saqib M."/>
            <person name="Amin A."/>
            <person name="Hussain F."/>
            <person name="Li L."/>
            <person name="Liu Y.H."/>
            <person name="Fang B.Z."/>
            <person name="Ahmed I."/>
            <person name="Li W.J."/>
        </authorList>
    </citation>
    <scope>NUCLEOTIDE SEQUENCE [LARGE SCALE GENOMIC DNA]</scope>
    <source>
        <strain evidence="8 9">NCCP-691</strain>
    </source>
</reference>
<evidence type="ECO:0000256" key="6">
    <source>
        <dbReference type="SAM" id="Phobius"/>
    </source>
</evidence>
<dbReference type="Pfam" id="PF00581">
    <property type="entry name" value="Rhodanese"/>
    <property type="match status" value="1"/>
</dbReference>
<protein>
    <recommendedName>
        <fullName evidence="7">Rhodanese domain-containing protein</fullName>
    </recommendedName>
</protein>
<proteinExistence type="predicted"/>
<dbReference type="InterPro" id="IPR036873">
    <property type="entry name" value="Rhodanese-like_dom_sf"/>
</dbReference>
<comment type="caution">
    <text evidence="8">The sequence shown here is derived from an EMBL/GenBank/DDBJ whole genome shotgun (WGS) entry which is preliminary data.</text>
</comment>
<dbReference type="InterPro" id="IPR032816">
    <property type="entry name" value="VTT_dom"/>
</dbReference>
<dbReference type="InterPro" id="IPR051311">
    <property type="entry name" value="DedA_domain"/>
</dbReference>
<evidence type="ECO:0000313" key="9">
    <source>
        <dbReference type="Proteomes" id="UP000887222"/>
    </source>
</evidence>
<dbReference type="InterPro" id="IPR001763">
    <property type="entry name" value="Rhodanese-like_dom"/>
</dbReference>
<dbReference type="Pfam" id="PF09335">
    <property type="entry name" value="VTT_dom"/>
    <property type="match status" value="1"/>
</dbReference>
<name>A0ABQ4PZ56_9BURK</name>
<evidence type="ECO:0000256" key="5">
    <source>
        <dbReference type="ARBA" id="ARBA00023136"/>
    </source>
</evidence>
<keyword evidence="2" id="KW-1003">Cell membrane</keyword>
<keyword evidence="5 6" id="KW-0472">Membrane</keyword>